<dbReference type="InterPro" id="IPR000262">
    <property type="entry name" value="FMN-dep_DH"/>
</dbReference>
<protein>
    <submittedName>
        <fullName evidence="7">Alpha-hydroxy acid oxidase</fullName>
    </submittedName>
</protein>
<dbReference type="Gene3D" id="3.20.20.70">
    <property type="entry name" value="Aldolase class I"/>
    <property type="match status" value="1"/>
</dbReference>
<dbReference type="SUPFAM" id="SSF51395">
    <property type="entry name" value="FMN-linked oxidoreductases"/>
    <property type="match status" value="1"/>
</dbReference>
<dbReference type="RefSeq" id="WP_317974907.1">
    <property type="nucleotide sequence ID" value="NZ_BTFW01000001.1"/>
</dbReference>
<evidence type="ECO:0000256" key="3">
    <source>
        <dbReference type="ARBA" id="ARBA00022643"/>
    </source>
</evidence>
<dbReference type="InterPro" id="IPR012133">
    <property type="entry name" value="Alpha-hydoxy_acid_DH_FMN"/>
</dbReference>
<dbReference type="PANTHER" id="PTHR10578">
    <property type="entry name" value="S -2-HYDROXY-ACID OXIDASE-RELATED"/>
    <property type="match status" value="1"/>
</dbReference>
<dbReference type="InterPro" id="IPR037396">
    <property type="entry name" value="FMN_HAD"/>
</dbReference>
<dbReference type="PANTHER" id="PTHR10578:SF107">
    <property type="entry name" value="2-HYDROXYACID OXIDASE 1"/>
    <property type="match status" value="1"/>
</dbReference>
<reference evidence="7 8" key="1">
    <citation type="submission" date="2023-06" db="EMBL/GenBank/DDBJ databases">
        <title>Draft genome sequence of Novosphingobium sp. strain IK01.</title>
        <authorList>
            <person name="Hatamoto M."/>
            <person name="Ikarashi T."/>
            <person name="Yamaguchi T."/>
        </authorList>
    </citation>
    <scope>NUCLEOTIDE SEQUENCE [LARGE SCALE GENOMIC DNA]</scope>
    <source>
        <strain evidence="7 8">IK01</strain>
    </source>
</reference>
<comment type="caution">
    <text evidence="7">The sequence shown here is derived from an EMBL/GenBank/DDBJ whole genome shotgun (WGS) entry which is preliminary data.</text>
</comment>
<comment type="similarity">
    <text evidence="5">Belongs to the FMN-dependent alpha-hydroxy acid dehydrogenase family.</text>
</comment>
<proteinExistence type="inferred from homology"/>
<evidence type="ECO:0000256" key="4">
    <source>
        <dbReference type="ARBA" id="ARBA00023002"/>
    </source>
</evidence>
<keyword evidence="8" id="KW-1185">Reference proteome</keyword>
<dbReference type="EMBL" id="BTFW01000001">
    <property type="protein sequence ID" value="GMM61197.1"/>
    <property type="molecule type" value="Genomic_DNA"/>
</dbReference>
<accession>A0ABQ6PA03</accession>
<feature type="domain" description="FMN hydroxy acid dehydrogenase" evidence="6">
    <location>
        <begin position="5"/>
        <end position="365"/>
    </location>
</feature>
<dbReference type="PROSITE" id="PS51349">
    <property type="entry name" value="FMN_HYDROXY_ACID_DH_2"/>
    <property type="match status" value="1"/>
</dbReference>
<name>A0ABQ6PA03_9SPHN</name>
<evidence type="ECO:0000256" key="2">
    <source>
        <dbReference type="ARBA" id="ARBA00022630"/>
    </source>
</evidence>
<evidence type="ECO:0000313" key="8">
    <source>
        <dbReference type="Proteomes" id="UP001187221"/>
    </source>
</evidence>
<gene>
    <name evidence="7" type="ORF">NUTIK01_19740</name>
</gene>
<dbReference type="Proteomes" id="UP001187221">
    <property type="component" value="Unassembled WGS sequence"/>
</dbReference>
<evidence type="ECO:0000256" key="5">
    <source>
        <dbReference type="ARBA" id="ARBA00024042"/>
    </source>
</evidence>
<comment type="cofactor">
    <cofactor evidence="1">
        <name>FMN</name>
        <dbReference type="ChEBI" id="CHEBI:58210"/>
    </cofactor>
</comment>
<evidence type="ECO:0000259" key="6">
    <source>
        <dbReference type="PROSITE" id="PS51349"/>
    </source>
</evidence>
<dbReference type="PIRSF" id="PIRSF000138">
    <property type="entry name" value="Al-hdrx_acd_dh"/>
    <property type="match status" value="1"/>
</dbReference>
<dbReference type="Pfam" id="PF01070">
    <property type="entry name" value="FMN_dh"/>
    <property type="match status" value="1"/>
</dbReference>
<keyword evidence="3" id="KW-0288">FMN</keyword>
<keyword evidence="2" id="KW-0285">Flavoprotein</keyword>
<dbReference type="CDD" id="cd02809">
    <property type="entry name" value="alpha_hydroxyacid_oxid_FMN"/>
    <property type="match status" value="1"/>
</dbReference>
<organism evidence="7 8">
    <name type="scientific">Novosphingobium pituita</name>
    <dbReference type="NCBI Taxonomy" id="3056842"/>
    <lineage>
        <taxon>Bacteria</taxon>
        <taxon>Pseudomonadati</taxon>
        <taxon>Pseudomonadota</taxon>
        <taxon>Alphaproteobacteria</taxon>
        <taxon>Sphingomonadales</taxon>
        <taxon>Sphingomonadaceae</taxon>
        <taxon>Novosphingobium</taxon>
    </lineage>
</organism>
<sequence>MSAAPIPADIHTLADYERHAAARIAPATWAHIAQGNTPANRAAFASRGLLPRPLADLRQGSTATTLFGQRHAAPILLAPVAYHRLVHEAGEIASAQGAAALDTTMVVSTLSSVPLEDIARATRDAARELGHAAPPPGWFQLYTQPDPAQSLALVRRAEEAGFAVLVVTVDAAVKRADFALPPGVGAANLAGFAPQQHRTGTLNGQVVFGSPLAQTAPTWETLAWLRRETALPMVVKGLLHPADVIRARECGADGVIVSNHAGRVLDGVVPALAMLPAIRAALGPDFPLLFDSGVRSGADALKAMALGAQAVLVGAPQLHALAVGGMAGVAHMLHILRTEFELAMAQCGCTQTSAIGPDLVVPTGF</sequence>
<evidence type="ECO:0000313" key="7">
    <source>
        <dbReference type="EMBL" id="GMM61197.1"/>
    </source>
</evidence>
<dbReference type="InterPro" id="IPR013785">
    <property type="entry name" value="Aldolase_TIM"/>
</dbReference>
<evidence type="ECO:0000256" key="1">
    <source>
        <dbReference type="ARBA" id="ARBA00001917"/>
    </source>
</evidence>
<keyword evidence="4" id="KW-0560">Oxidoreductase</keyword>